<dbReference type="Gene3D" id="3.40.30.10">
    <property type="entry name" value="Glutaredoxin"/>
    <property type="match status" value="1"/>
</dbReference>
<dbReference type="SUPFAM" id="SSF47616">
    <property type="entry name" value="GST C-terminal domain-like"/>
    <property type="match status" value="1"/>
</dbReference>
<dbReference type="InterPro" id="IPR040079">
    <property type="entry name" value="Glutathione_S-Trfase"/>
</dbReference>
<proteinExistence type="inferred from homology"/>
<dbReference type="PROSITE" id="PS50404">
    <property type="entry name" value="GST_NTER"/>
    <property type="match status" value="1"/>
</dbReference>
<keyword evidence="6" id="KW-1185">Reference proteome</keyword>
<dbReference type="InterPro" id="IPR004046">
    <property type="entry name" value="GST_C"/>
</dbReference>
<evidence type="ECO:0000259" key="3">
    <source>
        <dbReference type="PROSITE" id="PS50404"/>
    </source>
</evidence>
<dbReference type="PANTHER" id="PTHR44051:SF9">
    <property type="entry name" value="GLUTATHIONE S-TRANSFERASE 1"/>
    <property type="match status" value="1"/>
</dbReference>
<gene>
    <name evidence="5" type="ORF">MSAN_00856200</name>
</gene>
<dbReference type="SFLD" id="SFLDS00019">
    <property type="entry name" value="Glutathione_Transferase_(cytos"/>
    <property type="match status" value="1"/>
</dbReference>
<protein>
    <submittedName>
        <fullName evidence="5">Glutathione S-transferase</fullName>
    </submittedName>
</protein>
<dbReference type="PANTHER" id="PTHR44051">
    <property type="entry name" value="GLUTATHIONE S-TRANSFERASE-RELATED"/>
    <property type="match status" value="1"/>
</dbReference>
<dbReference type="InterPro" id="IPR036249">
    <property type="entry name" value="Thioredoxin-like_sf"/>
</dbReference>
<evidence type="ECO:0000256" key="2">
    <source>
        <dbReference type="RuleBase" id="RU003494"/>
    </source>
</evidence>
<dbReference type="PROSITE" id="PS50405">
    <property type="entry name" value="GST_CTER"/>
    <property type="match status" value="1"/>
</dbReference>
<dbReference type="Pfam" id="PF00043">
    <property type="entry name" value="GST_C"/>
    <property type="match status" value="1"/>
</dbReference>
<dbReference type="EMBL" id="JACAZH010000005">
    <property type="protein sequence ID" value="KAF7367913.1"/>
    <property type="molecule type" value="Genomic_DNA"/>
</dbReference>
<evidence type="ECO:0000313" key="6">
    <source>
        <dbReference type="Proteomes" id="UP000623467"/>
    </source>
</evidence>
<dbReference type="SUPFAM" id="SSF52833">
    <property type="entry name" value="Thioredoxin-like"/>
    <property type="match status" value="1"/>
</dbReference>
<dbReference type="InterPro" id="IPR004045">
    <property type="entry name" value="Glutathione_S-Trfase_N"/>
</dbReference>
<evidence type="ECO:0000259" key="4">
    <source>
        <dbReference type="PROSITE" id="PS50405"/>
    </source>
</evidence>
<reference evidence="5" key="1">
    <citation type="submission" date="2020-05" db="EMBL/GenBank/DDBJ databases">
        <title>Mycena genomes resolve the evolution of fungal bioluminescence.</title>
        <authorList>
            <person name="Tsai I.J."/>
        </authorList>
    </citation>
    <scope>NUCLEOTIDE SEQUENCE</scope>
    <source>
        <strain evidence="5">160909Yilan</strain>
    </source>
</reference>
<dbReference type="OrthoDB" id="2098326at2759"/>
<name>A0A8H6YWW5_9AGAR</name>
<dbReference type="Pfam" id="PF02798">
    <property type="entry name" value="GST_N"/>
    <property type="match status" value="1"/>
</dbReference>
<dbReference type="AlphaFoldDB" id="A0A8H6YWW5"/>
<feature type="domain" description="GST N-terminal" evidence="3">
    <location>
        <begin position="1"/>
        <end position="82"/>
    </location>
</feature>
<evidence type="ECO:0000256" key="1">
    <source>
        <dbReference type="ARBA" id="ARBA00007409"/>
    </source>
</evidence>
<dbReference type="Proteomes" id="UP000623467">
    <property type="component" value="Unassembled WGS sequence"/>
</dbReference>
<dbReference type="SFLD" id="SFLDG01150">
    <property type="entry name" value="Main.1:_Beta-like"/>
    <property type="match status" value="1"/>
</dbReference>
<comment type="similarity">
    <text evidence="1 2">Belongs to the GST superfamily.</text>
</comment>
<evidence type="ECO:0000313" key="5">
    <source>
        <dbReference type="EMBL" id="KAF7367913.1"/>
    </source>
</evidence>
<dbReference type="CDD" id="cd03046">
    <property type="entry name" value="GST_N_GTT1_like"/>
    <property type="match status" value="1"/>
</dbReference>
<keyword evidence="5" id="KW-0808">Transferase</keyword>
<dbReference type="InterPro" id="IPR036282">
    <property type="entry name" value="Glutathione-S-Trfase_C_sf"/>
</dbReference>
<accession>A0A8H6YWW5</accession>
<sequence>MSTLTVHHLNSSQSERIPWLCEELAIPYELKTYERVSAGFAPSEYKALHLAGSAPIIQDGDLTLAESGACIEYIAHRYGGGALFIPPTHPVYPQFLYWWHWANSSLQPLLNLTGALSRSGVANDDPRSVVMKDRIDIALRMLDTRLKENDWLAGTEFTAADIMIVFSLTTMRYFYAYSLGEYGNVVRYLQRVGTRDGYQRAMRKCEPEMELVLGAEPPKNSFGITSKW</sequence>
<dbReference type="Gene3D" id="1.20.1050.10">
    <property type="match status" value="1"/>
</dbReference>
<organism evidence="5 6">
    <name type="scientific">Mycena sanguinolenta</name>
    <dbReference type="NCBI Taxonomy" id="230812"/>
    <lineage>
        <taxon>Eukaryota</taxon>
        <taxon>Fungi</taxon>
        <taxon>Dikarya</taxon>
        <taxon>Basidiomycota</taxon>
        <taxon>Agaricomycotina</taxon>
        <taxon>Agaricomycetes</taxon>
        <taxon>Agaricomycetidae</taxon>
        <taxon>Agaricales</taxon>
        <taxon>Marasmiineae</taxon>
        <taxon>Mycenaceae</taxon>
        <taxon>Mycena</taxon>
    </lineage>
</organism>
<dbReference type="InterPro" id="IPR010987">
    <property type="entry name" value="Glutathione-S-Trfase_C-like"/>
</dbReference>
<dbReference type="GO" id="GO:0016740">
    <property type="term" value="F:transferase activity"/>
    <property type="evidence" value="ECO:0007669"/>
    <property type="project" value="UniProtKB-KW"/>
</dbReference>
<dbReference type="SFLD" id="SFLDG00358">
    <property type="entry name" value="Main_(cytGST)"/>
    <property type="match status" value="1"/>
</dbReference>
<feature type="domain" description="GST C-terminal" evidence="4">
    <location>
        <begin position="88"/>
        <end position="211"/>
    </location>
</feature>
<comment type="caution">
    <text evidence="5">The sequence shown here is derived from an EMBL/GenBank/DDBJ whole genome shotgun (WGS) entry which is preliminary data.</text>
</comment>